<feature type="compositionally biased region" description="Low complexity" evidence="1">
    <location>
        <begin position="65"/>
        <end position="76"/>
    </location>
</feature>
<name>E3JRE2_PUCGT</name>
<dbReference type="OrthoDB" id="3243429at2759"/>
<dbReference type="HOGENOM" id="CLU_1019906_0_0_1"/>
<evidence type="ECO:0008006" key="4">
    <source>
        <dbReference type="Google" id="ProtNLM"/>
    </source>
</evidence>
<reference evidence="3" key="2">
    <citation type="journal article" date="2011" name="Proc. Natl. Acad. Sci. U.S.A.">
        <title>Obligate biotrophy features unraveled by the genomic analysis of rust fungi.</title>
        <authorList>
            <person name="Duplessis S."/>
            <person name="Cuomo C.A."/>
            <person name="Lin Y.-C."/>
            <person name="Aerts A."/>
            <person name="Tisserant E."/>
            <person name="Veneault-Fourrey C."/>
            <person name="Joly D.L."/>
            <person name="Hacquard S."/>
            <person name="Amselem J."/>
            <person name="Cantarel B.L."/>
            <person name="Chiu R."/>
            <person name="Coutinho P.M."/>
            <person name="Feau N."/>
            <person name="Field M."/>
            <person name="Frey P."/>
            <person name="Gelhaye E."/>
            <person name="Goldberg J."/>
            <person name="Grabherr M.G."/>
            <person name="Kodira C.D."/>
            <person name="Kohler A."/>
            <person name="Kuees U."/>
            <person name="Lindquist E.A."/>
            <person name="Lucas S.M."/>
            <person name="Mago R."/>
            <person name="Mauceli E."/>
            <person name="Morin E."/>
            <person name="Murat C."/>
            <person name="Pangilinan J.L."/>
            <person name="Park R."/>
            <person name="Pearson M."/>
            <person name="Quesneville H."/>
            <person name="Rouhier N."/>
            <person name="Sakthikumar S."/>
            <person name="Salamov A.A."/>
            <person name="Schmutz J."/>
            <person name="Selles B."/>
            <person name="Shapiro H."/>
            <person name="Tanguay P."/>
            <person name="Tuskan G.A."/>
            <person name="Henrissat B."/>
            <person name="Van de Peer Y."/>
            <person name="Rouze P."/>
            <person name="Ellis J.G."/>
            <person name="Dodds P.N."/>
            <person name="Schein J.E."/>
            <person name="Zhong S."/>
            <person name="Hamelin R.C."/>
            <person name="Grigoriev I.V."/>
            <person name="Szabo L.J."/>
            <person name="Martin F."/>
        </authorList>
    </citation>
    <scope>NUCLEOTIDE SEQUENCE [LARGE SCALE GENOMIC DNA]</scope>
    <source>
        <strain evidence="3">CRL 75-36-700-3 / race SCCL</strain>
    </source>
</reference>
<dbReference type="KEGG" id="pgr:PGTG_00562"/>
<dbReference type="VEuPathDB" id="FungiDB:PGTG_00562"/>
<keyword evidence="3" id="KW-1185">Reference proteome</keyword>
<dbReference type="InParanoid" id="E3JRE2"/>
<evidence type="ECO:0000256" key="1">
    <source>
        <dbReference type="SAM" id="MobiDB-lite"/>
    </source>
</evidence>
<dbReference type="AlphaFoldDB" id="E3JRE2"/>
<dbReference type="RefSeq" id="XP_003307612.1">
    <property type="nucleotide sequence ID" value="XM_003307564.1"/>
</dbReference>
<accession>E3JRE2</accession>
<dbReference type="GeneID" id="10546440"/>
<feature type="region of interest" description="Disordered" evidence="1">
    <location>
        <begin position="52"/>
        <end position="78"/>
    </location>
</feature>
<dbReference type="PANTHER" id="PTHR33246:SF51">
    <property type="entry name" value="MYB_SANT-LIKE DOMAIN-CONTAINING PROTEIN"/>
    <property type="match status" value="1"/>
</dbReference>
<protein>
    <recommendedName>
        <fullName evidence="4">GAG-pre-integrase domain-containing protein</fullName>
    </recommendedName>
</protein>
<dbReference type="eggNOG" id="KOG0230">
    <property type="taxonomic scope" value="Eukaryota"/>
</dbReference>
<dbReference type="PANTHER" id="PTHR33246">
    <property type="entry name" value="CCHC-TYPE DOMAIN-CONTAINING PROTEIN"/>
    <property type="match status" value="1"/>
</dbReference>
<reference key="1">
    <citation type="submission" date="2007-01" db="EMBL/GenBank/DDBJ databases">
        <title>The Genome Sequence of Puccinia graminis f. sp. tritici Strain CRL 75-36-700-3.</title>
        <authorList>
            <consortium name="The Broad Institute Genome Sequencing Platform"/>
            <person name="Birren B."/>
            <person name="Lander E."/>
            <person name="Galagan J."/>
            <person name="Nusbaum C."/>
            <person name="Devon K."/>
            <person name="Cuomo C."/>
            <person name="Jaffe D."/>
            <person name="Butler J."/>
            <person name="Alvarez P."/>
            <person name="Gnerre S."/>
            <person name="Grabherr M."/>
            <person name="Mauceli E."/>
            <person name="Brockman W."/>
            <person name="Young S."/>
            <person name="LaButti K."/>
            <person name="Sykes S."/>
            <person name="DeCaprio D."/>
            <person name="Crawford M."/>
            <person name="Koehrsen M."/>
            <person name="Engels R."/>
            <person name="Montgomery P."/>
            <person name="Pearson M."/>
            <person name="Howarth C."/>
            <person name="Larson L."/>
            <person name="White J."/>
            <person name="Zeng Q."/>
            <person name="Kodira C."/>
            <person name="Yandava C."/>
            <person name="Alvarado L."/>
            <person name="O'Leary S."/>
            <person name="Szabo L."/>
            <person name="Dean R."/>
            <person name="Schein J."/>
        </authorList>
    </citation>
    <scope>NUCLEOTIDE SEQUENCE</scope>
    <source>
        <strain>CRL 75-36-700-3</strain>
    </source>
</reference>
<sequence length="273" mass="28968">MACTYHSPSEKASSKPKAAKQGQAVRHCSFCNLDGHDLNRCFNVARLIENHKSTQAQPKNKKSASNRVSSSTSTSNYPAKAGRISAAILGDQQSGDESDFSGSELEIRAGHAAVSLSVSSPQRPIPSGDANLDSGCSISMTPDLNAISFAKPNNTPVRLADHSTVEASHKGISCLPLKGLCDTGLTAVFTPTSCDIYSTVDTKVSGSLVGRGYRRGILFYLPSQPVGHPSSSLTLDKKVDNTLLGYHQRFSHIGLQPLKALLKSQGNNSNVVE</sequence>
<proteinExistence type="predicted"/>
<organism evidence="2 3">
    <name type="scientific">Puccinia graminis f. sp. tritici (strain CRL 75-36-700-3 / race SCCL)</name>
    <name type="common">Black stem rust fungus</name>
    <dbReference type="NCBI Taxonomy" id="418459"/>
    <lineage>
        <taxon>Eukaryota</taxon>
        <taxon>Fungi</taxon>
        <taxon>Dikarya</taxon>
        <taxon>Basidiomycota</taxon>
        <taxon>Pucciniomycotina</taxon>
        <taxon>Pucciniomycetes</taxon>
        <taxon>Pucciniales</taxon>
        <taxon>Pucciniaceae</taxon>
        <taxon>Puccinia</taxon>
    </lineage>
</organism>
<dbReference type="EMBL" id="DS178262">
    <property type="protein sequence ID" value="EFP74606.1"/>
    <property type="molecule type" value="Genomic_DNA"/>
</dbReference>
<dbReference type="Proteomes" id="UP000008783">
    <property type="component" value="Unassembled WGS sequence"/>
</dbReference>
<evidence type="ECO:0000313" key="3">
    <source>
        <dbReference type="Proteomes" id="UP000008783"/>
    </source>
</evidence>
<evidence type="ECO:0000313" key="2">
    <source>
        <dbReference type="EMBL" id="EFP74606.1"/>
    </source>
</evidence>
<gene>
    <name evidence="2" type="ORF">PGTG_00562</name>
</gene>